<dbReference type="InterPro" id="IPR049492">
    <property type="entry name" value="BD-FAE-like_dom"/>
</dbReference>
<dbReference type="Gene3D" id="3.40.50.1820">
    <property type="entry name" value="alpha/beta hydrolase"/>
    <property type="match status" value="1"/>
</dbReference>
<feature type="chain" id="PRO_5045425970" evidence="2">
    <location>
        <begin position="19"/>
        <end position="285"/>
    </location>
</feature>
<dbReference type="RefSeq" id="WP_264280257.1">
    <property type="nucleotide sequence ID" value="NZ_CP107006.1"/>
</dbReference>
<reference evidence="4" key="1">
    <citation type="submission" date="2022-10" db="EMBL/GenBank/DDBJ databases">
        <title>Chitinophaga sp. nov., isolated from soil.</title>
        <authorList>
            <person name="Jeon C.O."/>
        </authorList>
    </citation>
    <scope>NUCLEOTIDE SEQUENCE</scope>
    <source>
        <strain evidence="4">R8</strain>
    </source>
</reference>
<keyword evidence="2" id="KW-0732">Signal</keyword>
<accession>A0ABY6IWZ3</accession>
<dbReference type="PANTHER" id="PTHR48081">
    <property type="entry name" value="AB HYDROLASE SUPERFAMILY PROTEIN C4A8.06C"/>
    <property type="match status" value="1"/>
</dbReference>
<evidence type="ECO:0000313" key="4">
    <source>
        <dbReference type="EMBL" id="UYQ91902.1"/>
    </source>
</evidence>
<sequence length="285" mass="31806">MRKYLILSLLLHTLFACAQIQVKQVTYAVKDTVQYLDIYEPPQPNGMSILFMHGGAFENGHPKNQKPFGEGLAKKGYKVFVMSYRLYLKGVGFGCDVPTPEKLKAIRIGVEDAADAGQYIVEHAKELGVDTTKLYIAGSSAGAEAILHLVFNPFTKADPKRFAFYEHFKFAGAMSFAGAHIDLNTIKADRFTPLLLLHGDNDQLVPFGTAPHRFCNAQQPGWLMFNGSRSIYEKAKSLGAPAVFYSFKGKGHEISWYNMSHYDEIEAFTAKVNSGKPLQPEWIQQ</sequence>
<dbReference type="Proteomes" id="UP001162741">
    <property type="component" value="Chromosome"/>
</dbReference>
<dbReference type="GO" id="GO:0016787">
    <property type="term" value="F:hydrolase activity"/>
    <property type="evidence" value="ECO:0007669"/>
    <property type="project" value="UniProtKB-KW"/>
</dbReference>
<gene>
    <name evidence="4" type="ORF">MKQ68_17595</name>
</gene>
<dbReference type="InterPro" id="IPR029058">
    <property type="entry name" value="AB_hydrolase_fold"/>
</dbReference>
<evidence type="ECO:0000313" key="5">
    <source>
        <dbReference type="Proteomes" id="UP001162741"/>
    </source>
</evidence>
<evidence type="ECO:0000256" key="2">
    <source>
        <dbReference type="SAM" id="SignalP"/>
    </source>
</evidence>
<protein>
    <submittedName>
        <fullName evidence="4">Alpha/beta hydrolase</fullName>
    </submittedName>
</protein>
<dbReference type="InterPro" id="IPR050300">
    <property type="entry name" value="GDXG_lipolytic_enzyme"/>
</dbReference>
<feature type="domain" description="BD-FAE-like" evidence="3">
    <location>
        <begin position="36"/>
        <end position="144"/>
    </location>
</feature>
<evidence type="ECO:0000256" key="1">
    <source>
        <dbReference type="ARBA" id="ARBA00022801"/>
    </source>
</evidence>
<organism evidence="4 5">
    <name type="scientific">Chitinophaga horti</name>
    <dbReference type="NCBI Taxonomy" id="2920382"/>
    <lineage>
        <taxon>Bacteria</taxon>
        <taxon>Pseudomonadati</taxon>
        <taxon>Bacteroidota</taxon>
        <taxon>Chitinophagia</taxon>
        <taxon>Chitinophagales</taxon>
        <taxon>Chitinophagaceae</taxon>
        <taxon>Chitinophaga</taxon>
    </lineage>
</organism>
<feature type="signal peptide" evidence="2">
    <location>
        <begin position="1"/>
        <end position="18"/>
    </location>
</feature>
<dbReference type="EMBL" id="CP107006">
    <property type="protein sequence ID" value="UYQ91902.1"/>
    <property type="molecule type" value="Genomic_DNA"/>
</dbReference>
<dbReference type="Pfam" id="PF20434">
    <property type="entry name" value="BD-FAE"/>
    <property type="match status" value="1"/>
</dbReference>
<evidence type="ECO:0000259" key="3">
    <source>
        <dbReference type="Pfam" id="PF20434"/>
    </source>
</evidence>
<keyword evidence="5" id="KW-1185">Reference proteome</keyword>
<dbReference type="SUPFAM" id="SSF53474">
    <property type="entry name" value="alpha/beta-Hydrolases"/>
    <property type="match status" value="1"/>
</dbReference>
<dbReference type="PROSITE" id="PS51257">
    <property type="entry name" value="PROKAR_LIPOPROTEIN"/>
    <property type="match status" value="1"/>
</dbReference>
<keyword evidence="1 4" id="KW-0378">Hydrolase</keyword>
<name>A0ABY6IWZ3_9BACT</name>
<proteinExistence type="predicted"/>